<dbReference type="EMBL" id="JARJCW010000019">
    <property type="protein sequence ID" value="KAJ7214583.1"/>
    <property type="molecule type" value="Genomic_DNA"/>
</dbReference>
<evidence type="ECO:0000313" key="3">
    <source>
        <dbReference type="Proteomes" id="UP001219525"/>
    </source>
</evidence>
<keyword evidence="3" id="KW-1185">Reference proteome</keyword>
<feature type="region of interest" description="Disordered" evidence="1">
    <location>
        <begin position="74"/>
        <end position="105"/>
    </location>
</feature>
<accession>A0AAD6VKY3</accession>
<organism evidence="2 3">
    <name type="scientific">Mycena pura</name>
    <dbReference type="NCBI Taxonomy" id="153505"/>
    <lineage>
        <taxon>Eukaryota</taxon>
        <taxon>Fungi</taxon>
        <taxon>Dikarya</taxon>
        <taxon>Basidiomycota</taxon>
        <taxon>Agaricomycotina</taxon>
        <taxon>Agaricomycetes</taxon>
        <taxon>Agaricomycetidae</taxon>
        <taxon>Agaricales</taxon>
        <taxon>Marasmiineae</taxon>
        <taxon>Mycenaceae</taxon>
        <taxon>Mycena</taxon>
    </lineage>
</organism>
<sequence length="446" mass="47191">MSSRAIFPFFLNHHLLATPHRPLIGSVPTMSPNGQKVDMERWEGREGRGGAVGVKSGSSRTWRSLAPSRITVAGSAGITPTSTPSPRLQHIRDNHGTPPATPTAHPCPARSTPACTPHAARCPPSTDPACIVHHALRSRKLHVRPTAPPTTNTPHATRLSLPAALCPLPVPPPPAGRHLFFTPVPATRPRAEEHPIPAAHHPRSPALLSATPARACIAPRAADARHLPPVARRPPPLDFLHAPRRTLLMPATRSPRLLTRPAPAALSPLAASCRSFPSSAARHPLLNGHRLPLPATRRPLPAPAMLAAAATCRTRPPAAVRARITAARRPQPTSLCSLPAASSCRCCRRARLASRRALPAPAIRRVPQEPPPTAGARNAQDPPLALCRATSPAATRSPPARFPLPLPTPLNAATGAGAHRTPPPATARSPCRFPVAARCPPHALKR</sequence>
<reference evidence="2" key="1">
    <citation type="submission" date="2023-03" db="EMBL/GenBank/DDBJ databases">
        <title>Massive genome expansion in bonnet fungi (Mycena s.s.) driven by repeated elements and novel gene families across ecological guilds.</title>
        <authorList>
            <consortium name="Lawrence Berkeley National Laboratory"/>
            <person name="Harder C.B."/>
            <person name="Miyauchi S."/>
            <person name="Viragh M."/>
            <person name="Kuo A."/>
            <person name="Thoen E."/>
            <person name="Andreopoulos B."/>
            <person name="Lu D."/>
            <person name="Skrede I."/>
            <person name="Drula E."/>
            <person name="Henrissat B."/>
            <person name="Morin E."/>
            <person name="Kohler A."/>
            <person name="Barry K."/>
            <person name="LaButti K."/>
            <person name="Morin E."/>
            <person name="Salamov A."/>
            <person name="Lipzen A."/>
            <person name="Mereny Z."/>
            <person name="Hegedus B."/>
            <person name="Baldrian P."/>
            <person name="Stursova M."/>
            <person name="Weitz H."/>
            <person name="Taylor A."/>
            <person name="Grigoriev I.V."/>
            <person name="Nagy L.G."/>
            <person name="Martin F."/>
            <person name="Kauserud H."/>
        </authorList>
    </citation>
    <scope>NUCLEOTIDE SEQUENCE</scope>
    <source>
        <strain evidence="2">9144</strain>
    </source>
</reference>
<dbReference type="AlphaFoldDB" id="A0AAD6VKY3"/>
<evidence type="ECO:0000313" key="2">
    <source>
        <dbReference type="EMBL" id="KAJ7214583.1"/>
    </source>
</evidence>
<dbReference type="Proteomes" id="UP001219525">
    <property type="component" value="Unassembled WGS sequence"/>
</dbReference>
<feature type="region of interest" description="Disordered" evidence="1">
    <location>
        <begin position="358"/>
        <end position="432"/>
    </location>
</feature>
<comment type="caution">
    <text evidence="2">The sequence shown here is derived from an EMBL/GenBank/DDBJ whole genome shotgun (WGS) entry which is preliminary data.</text>
</comment>
<evidence type="ECO:0000256" key="1">
    <source>
        <dbReference type="SAM" id="MobiDB-lite"/>
    </source>
</evidence>
<gene>
    <name evidence="2" type="ORF">GGX14DRAFT_563397</name>
</gene>
<protein>
    <submittedName>
        <fullName evidence="2">Uncharacterized protein</fullName>
    </submittedName>
</protein>
<proteinExistence type="predicted"/>
<feature type="compositionally biased region" description="Low complexity" evidence="1">
    <location>
        <begin position="388"/>
        <end position="399"/>
    </location>
</feature>
<name>A0AAD6VKY3_9AGAR</name>